<evidence type="ECO:0000313" key="2">
    <source>
        <dbReference type="Proteomes" id="UP001597304"/>
    </source>
</evidence>
<reference evidence="2" key="1">
    <citation type="journal article" date="2019" name="Int. J. Syst. Evol. Microbiol.">
        <title>The Global Catalogue of Microorganisms (GCM) 10K type strain sequencing project: providing services to taxonomists for standard genome sequencing and annotation.</title>
        <authorList>
            <consortium name="The Broad Institute Genomics Platform"/>
            <consortium name="The Broad Institute Genome Sequencing Center for Infectious Disease"/>
            <person name="Wu L."/>
            <person name="Ma J."/>
        </authorList>
    </citation>
    <scope>NUCLEOTIDE SEQUENCE [LARGE SCALE GENOMIC DNA]</scope>
    <source>
        <strain evidence="2">LMG 29247</strain>
    </source>
</reference>
<organism evidence="1 2">
    <name type="scientific">Ottowia flava</name>
    <dbReference type="NCBI Taxonomy" id="2675430"/>
    <lineage>
        <taxon>Bacteria</taxon>
        <taxon>Pseudomonadati</taxon>
        <taxon>Pseudomonadota</taxon>
        <taxon>Betaproteobacteria</taxon>
        <taxon>Burkholderiales</taxon>
        <taxon>Comamonadaceae</taxon>
        <taxon>Ottowia</taxon>
    </lineage>
</organism>
<proteinExistence type="predicted"/>
<sequence>MDLPTLQAFFERYQQLFQEGLTDRADLAAVAASYAAAFVAATPAGVSVGRNDEQLADVMRQGFERYRRLGTKSMALRSVRHSPIDALHCVAHVAWTATYARAGGSDVAIDFEVHYLVQQLDGPPRIFGWVSGDEEALMRAHGIG</sequence>
<comment type="caution">
    <text evidence="1">The sequence shown here is derived from an EMBL/GenBank/DDBJ whole genome shotgun (WGS) entry which is preliminary data.</text>
</comment>
<dbReference type="EMBL" id="JBHUEJ010000027">
    <property type="protein sequence ID" value="MFD1711492.1"/>
    <property type="molecule type" value="Genomic_DNA"/>
</dbReference>
<name>A0ABW4KWK4_9BURK</name>
<dbReference type="Proteomes" id="UP001597304">
    <property type="component" value="Unassembled WGS sequence"/>
</dbReference>
<accession>A0ABW4KWK4</accession>
<keyword evidence="2" id="KW-1185">Reference proteome</keyword>
<evidence type="ECO:0000313" key="1">
    <source>
        <dbReference type="EMBL" id="MFD1711492.1"/>
    </source>
</evidence>
<gene>
    <name evidence="1" type="ORF">ACFSF0_12795</name>
</gene>
<dbReference type="RefSeq" id="WP_147913718.1">
    <property type="nucleotide sequence ID" value="NZ_JBHUEJ010000027.1"/>
</dbReference>
<protein>
    <submittedName>
        <fullName evidence="1">Nuclear transport factor 2 family protein</fullName>
    </submittedName>
</protein>